<protein>
    <recommendedName>
        <fullName evidence="4">Flp pilus-assembly TadE/G-like</fullName>
    </recommendedName>
</protein>
<gene>
    <name evidence="2" type="ORF">SAMN04487970_105418</name>
</gene>
<proteinExistence type="predicted"/>
<evidence type="ECO:0000313" key="2">
    <source>
        <dbReference type="EMBL" id="SCW81375.1"/>
    </source>
</evidence>
<keyword evidence="1" id="KW-1133">Transmembrane helix</keyword>
<keyword evidence="3" id="KW-1185">Reference proteome</keyword>
<dbReference type="AlphaFoldDB" id="A0A1G4TKM1"/>
<sequence length="164" mass="17712">MSQIDGDVVVKSKIAAFLQDEQGMANVLVTLFLMPVLLFLSLAIVPFFVYTMKADHLNTIANHALKEMEAVGYLSATVESNMNARLASLGMGDVTVNGMAYPSYMGSTRSKVLRDAADPTVKLILKYPAPNLSRMLNAIGGGGNASAQEGFYYLVLYGKSEAYE</sequence>
<evidence type="ECO:0000256" key="1">
    <source>
        <dbReference type="SAM" id="Phobius"/>
    </source>
</evidence>
<keyword evidence="1" id="KW-0472">Membrane</keyword>
<dbReference type="Proteomes" id="UP000198601">
    <property type="component" value="Unassembled WGS sequence"/>
</dbReference>
<evidence type="ECO:0000313" key="3">
    <source>
        <dbReference type="Proteomes" id="UP000198601"/>
    </source>
</evidence>
<organism evidence="2 3">
    <name type="scientific">Paenibacillus tianmuensis</name>
    <dbReference type="NCBI Taxonomy" id="624147"/>
    <lineage>
        <taxon>Bacteria</taxon>
        <taxon>Bacillati</taxon>
        <taxon>Bacillota</taxon>
        <taxon>Bacilli</taxon>
        <taxon>Bacillales</taxon>
        <taxon>Paenibacillaceae</taxon>
        <taxon>Paenibacillus</taxon>
    </lineage>
</organism>
<name>A0A1G4TKM1_9BACL</name>
<reference evidence="3" key="1">
    <citation type="submission" date="2016-10" db="EMBL/GenBank/DDBJ databases">
        <authorList>
            <person name="Varghese N."/>
            <person name="Submissions S."/>
        </authorList>
    </citation>
    <scope>NUCLEOTIDE SEQUENCE [LARGE SCALE GENOMIC DNA]</scope>
    <source>
        <strain evidence="3">CGMCC 1.8946</strain>
    </source>
</reference>
<dbReference type="EMBL" id="FMTT01000054">
    <property type="protein sequence ID" value="SCW81375.1"/>
    <property type="molecule type" value="Genomic_DNA"/>
</dbReference>
<feature type="transmembrane region" description="Helical" evidence="1">
    <location>
        <begin position="27"/>
        <end position="50"/>
    </location>
</feature>
<keyword evidence="1" id="KW-0812">Transmembrane</keyword>
<evidence type="ECO:0008006" key="4">
    <source>
        <dbReference type="Google" id="ProtNLM"/>
    </source>
</evidence>
<accession>A0A1G4TKM1</accession>
<dbReference type="STRING" id="624147.SAMN04487970_105418"/>